<dbReference type="Proteomes" id="UP001054945">
    <property type="component" value="Unassembled WGS sequence"/>
</dbReference>
<keyword evidence="2" id="KW-1185">Reference proteome</keyword>
<dbReference type="AlphaFoldDB" id="A0AAV4Y297"/>
<protein>
    <submittedName>
        <fullName evidence="1">Uncharacterized protein</fullName>
    </submittedName>
</protein>
<proteinExistence type="predicted"/>
<evidence type="ECO:0000313" key="2">
    <source>
        <dbReference type="Proteomes" id="UP001054945"/>
    </source>
</evidence>
<comment type="caution">
    <text evidence="1">The sequence shown here is derived from an EMBL/GenBank/DDBJ whole genome shotgun (WGS) entry which is preliminary data.</text>
</comment>
<name>A0AAV4Y297_CAEEX</name>
<organism evidence="1 2">
    <name type="scientific">Caerostris extrusa</name>
    <name type="common">Bark spider</name>
    <name type="synonym">Caerostris bankana</name>
    <dbReference type="NCBI Taxonomy" id="172846"/>
    <lineage>
        <taxon>Eukaryota</taxon>
        <taxon>Metazoa</taxon>
        <taxon>Ecdysozoa</taxon>
        <taxon>Arthropoda</taxon>
        <taxon>Chelicerata</taxon>
        <taxon>Arachnida</taxon>
        <taxon>Araneae</taxon>
        <taxon>Araneomorphae</taxon>
        <taxon>Entelegynae</taxon>
        <taxon>Araneoidea</taxon>
        <taxon>Araneidae</taxon>
        <taxon>Caerostris</taxon>
    </lineage>
</organism>
<gene>
    <name evidence="1" type="ORF">CEXT_300211</name>
</gene>
<accession>A0AAV4Y297</accession>
<dbReference type="EMBL" id="BPLR01018549">
    <property type="protein sequence ID" value="GIZ00515.1"/>
    <property type="molecule type" value="Genomic_DNA"/>
</dbReference>
<sequence>MKNNAIRLRNKRNGVKTLDKTTLHLKTVHLKDPRFKVRSEINFWRQNFNPSSIYRCKETQHFPAERIWIWRRDIPLASRVAAIWNHGNVCHFGGKSTRETQFPSVACPDLNRPGCPRVVHLG</sequence>
<evidence type="ECO:0000313" key="1">
    <source>
        <dbReference type="EMBL" id="GIZ00515.1"/>
    </source>
</evidence>
<reference evidence="1 2" key="1">
    <citation type="submission" date="2021-06" db="EMBL/GenBank/DDBJ databases">
        <title>Caerostris extrusa draft genome.</title>
        <authorList>
            <person name="Kono N."/>
            <person name="Arakawa K."/>
        </authorList>
    </citation>
    <scope>NUCLEOTIDE SEQUENCE [LARGE SCALE GENOMIC DNA]</scope>
</reference>